<reference evidence="3 4" key="1">
    <citation type="journal article" date="2021" name="Sci. Rep.">
        <title>The distribution of antibiotic resistance genes in chicken gut microbiota commensals.</title>
        <authorList>
            <person name="Juricova H."/>
            <person name="Matiasovicova J."/>
            <person name="Kubasova T."/>
            <person name="Cejkova D."/>
            <person name="Rychlik I."/>
        </authorList>
    </citation>
    <scope>NUCLEOTIDE SEQUENCE [LARGE SCALE GENOMIC DNA]</scope>
    <source>
        <strain evidence="3 4">An773</strain>
    </source>
</reference>
<proteinExistence type="predicted"/>
<comment type="caution">
    <text evidence="3">The sequence shown here is derived from an EMBL/GenBank/DDBJ whole genome shotgun (WGS) entry which is preliminary data.</text>
</comment>
<feature type="domain" description="VWA-like" evidence="1">
    <location>
        <begin position="292"/>
        <end position="431"/>
    </location>
</feature>
<dbReference type="PANTHER" id="PTHR38730">
    <property type="entry name" value="SLL7028 PROTEIN"/>
    <property type="match status" value="1"/>
</dbReference>
<sequence length="453" mass="53442">MTDQREKQQTAGEQLAGIGRDILILVRNELYLSMRFLDVALSGFSYVMDLTAEPAATDGFAIYYHPGRIGGIYRESQVDMCRLYLHMVLHCLFRHLIRREGRDRRLWDLACDIAAESITDSMYIRTVRRGKSWLRQETYRKLREEMKVLTAEKIYGCLERWDLPERKLGELEREFFTDSHKYWPADDDRERKQEIENRWQNQSERTQTELETFSKEAASAAGDLLGQVKVENRERYNYREFLKKFAVLKEEVSVDQDSFDYVFYSYGLSLYGNMPLIEPQEWKETKKIEEFVIVVDTSMSCSGELVKKFLEETYGVLSEQDSYFHRVNIHIIQCDDQVQSDRKITSREELKEYMDELELRGEGGTDFRPAFDYVNGLLEKKEFHQLKGLIYFTDGQGGYPSKMPPYETAFVFLEEDYEDREVPPWAIKLVLEKEEIENMSGREPEEKGDTAWI</sequence>
<dbReference type="RefSeq" id="WP_052083823.1">
    <property type="nucleotide sequence ID" value="NZ_JACLYY010000002.1"/>
</dbReference>
<organism evidence="3 4">
    <name type="scientific">Faecalicatena fissicatena</name>
    <dbReference type="NCBI Taxonomy" id="290055"/>
    <lineage>
        <taxon>Bacteria</taxon>
        <taxon>Bacillati</taxon>
        <taxon>Bacillota</taxon>
        <taxon>Clostridia</taxon>
        <taxon>Lachnospirales</taxon>
        <taxon>Lachnospiraceae</taxon>
        <taxon>Faecalicatena</taxon>
    </lineage>
</organism>
<evidence type="ECO:0000313" key="3">
    <source>
        <dbReference type="EMBL" id="MBM6737123.1"/>
    </source>
</evidence>
<evidence type="ECO:0000313" key="4">
    <source>
        <dbReference type="Proteomes" id="UP000716906"/>
    </source>
</evidence>
<gene>
    <name evidence="3" type="ORF">H7U36_03250</name>
</gene>
<dbReference type="Gene3D" id="3.40.50.410">
    <property type="entry name" value="von Willebrand factor, type A domain"/>
    <property type="match status" value="1"/>
</dbReference>
<evidence type="ECO:0000259" key="2">
    <source>
        <dbReference type="Pfam" id="PF13203"/>
    </source>
</evidence>
<dbReference type="InterPro" id="IPR018698">
    <property type="entry name" value="VWA-like_dom"/>
</dbReference>
<dbReference type="Proteomes" id="UP000716906">
    <property type="component" value="Unassembled WGS sequence"/>
</dbReference>
<dbReference type="Pfam" id="PF09967">
    <property type="entry name" value="DUF2201"/>
    <property type="match status" value="1"/>
</dbReference>
<dbReference type="CDD" id="cd00198">
    <property type="entry name" value="vWFA"/>
    <property type="match status" value="1"/>
</dbReference>
<keyword evidence="4" id="KW-1185">Reference proteome</keyword>
<dbReference type="SUPFAM" id="SSF53300">
    <property type="entry name" value="vWA-like"/>
    <property type="match status" value="1"/>
</dbReference>
<dbReference type="InterPro" id="IPR025154">
    <property type="entry name" value="Put_metallopeptidase_dom"/>
</dbReference>
<name>A0ABS2E666_9FIRM</name>
<dbReference type="EMBL" id="JACLYY010000002">
    <property type="protein sequence ID" value="MBM6737123.1"/>
    <property type="molecule type" value="Genomic_DNA"/>
</dbReference>
<protein>
    <submittedName>
        <fullName evidence="3">VWA domain-containing protein</fullName>
    </submittedName>
</protein>
<dbReference type="PANTHER" id="PTHR38730:SF1">
    <property type="entry name" value="SLL7028 PROTEIN"/>
    <property type="match status" value="1"/>
</dbReference>
<accession>A0ABS2E666</accession>
<dbReference type="InterPro" id="IPR036465">
    <property type="entry name" value="vWFA_dom_sf"/>
</dbReference>
<feature type="domain" description="Putative metallopeptidase" evidence="2">
    <location>
        <begin position="48"/>
        <end position="184"/>
    </location>
</feature>
<dbReference type="Pfam" id="PF13203">
    <property type="entry name" value="DUF2201_N"/>
    <property type="match status" value="1"/>
</dbReference>
<evidence type="ECO:0000259" key="1">
    <source>
        <dbReference type="Pfam" id="PF09967"/>
    </source>
</evidence>